<feature type="region of interest" description="Disordered" evidence="3">
    <location>
        <begin position="29"/>
        <end position="48"/>
    </location>
</feature>
<reference evidence="5" key="1">
    <citation type="submission" date="2016-12" db="EMBL/GenBank/DDBJ databases">
        <title>Comparative genomics of four Isosphaeraceae planctomycetes: a common pool of plasmids and glycoside hydrolase genes.</title>
        <authorList>
            <person name="Ivanova A."/>
        </authorList>
    </citation>
    <scope>NUCLEOTIDE SEQUENCE [LARGE SCALE GENOMIC DNA]</scope>
    <source>
        <strain evidence="5">PX4</strain>
    </source>
</reference>
<proteinExistence type="predicted"/>
<dbReference type="SUPFAM" id="SSF111369">
    <property type="entry name" value="HlyD-like secretion proteins"/>
    <property type="match status" value="1"/>
</dbReference>
<dbReference type="NCBIfam" id="TIGR02971">
    <property type="entry name" value="heterocyst_DevB"/>
    <property type="match status" value="1"/>
</dbReference>
<dbReference type="Gene3D" id="2.40.30.170">
    <property type="match status" value="1"/>
</dbReference>
<dbReference type="InterPro" id="IPR050465">
    <property type="entry name" value="UPF0194_transport"/>
</dbReference>
<comment type="subcellular location">
    <subcellularLocation>
        <location evidence="1">Cell envelope</location>
    </subcellularLocation>
</comment>
<feature type="compositionally biased region" description="Polar residues" evidence="3">
    <location>
        <begin position="29"/>
        <end position="46"/>
    </location>
</feature>
<dbReference type="STRING" id="1387353.BSF38_01477"/>
<dbReference type="RefSeq" id="WP_076344369.1">
    <property type="nucleotide sequence ID" value="NZ_CP019082.1"/>
</dbReference>
<accession>A0A1U7CM51</accession>
<dbReference type="PANTHER" id="PTHR32347">
    <property type="entry name" value="EFFLUX SYSTEM COMPONENT YKNX-RELATED"/>
    <property type="match status" value="1"/>
</dbReference>
<gene>
    <name evidence="4" type="primary">macA_4</name>
    <name evidence="4" type="ORF">BSF38_01477</name>
</gene>
<protein>
    <submittedName>
        <fullName evidence="4">Macrolide export protein MacA</fullName>
    </submittedName>
</protein>
<keyword evidence="5" id="KW-1185">Reference proteome</keyword>
<dbReference type="GO" id="GO:0030313">
    <property type="term" value="C:cell envelope"/>
    <property type="evidence" value="ECO:0007669"/>
    <property type="project" value="UniProtKB-SubCell"/>
</dbReference>
<dbReference type="PANTHER" id="PTHR32347:SF27">
    <property type="entry name" value="RND EFFLUX PUMP MEMBRANE FUSION PROTEIN BARREL-SANDWICH DOMAIN-CONTAINING PROTEIN"/>
    <property type="match status" value="1"/>
</dbReference>
<keyword evidence="2" id="KW-0175">Coiled coil</keyword>
<evidence type="ECO:0000256" key="1">
    <source>
        <dbReference type="ARBA" id="ARBA00004196"/>
    </source>
</evidence>
<organism evidence="4 5">
    <name type="scientific">Paludisphaera borealis</name>
    <dbReference type="NCBI Taxonomy" id="1387353"/>
    <lineage>
        <taxon>Bacteria</taxon>
        <taxon>Pseudomonadati</taxon>
        <taxon>Planctomycetota</taxon>
        <taxon>Planctomycetia</taxon>
        <taxon>Isosphaerales</taxon>
        <taxon>Isosphaeraceae</taxon>
        <taxon>Paludisphaera</taxon>
    </lineage>
</organism>
<dbReference type="InterPro" id="IPR014315">
    <property type="entry name" value="ABC_heterocyst_DevB"/>
</dbReference>
<sequence length="358" mass="38034">MPIGRSSVLWLGTSLAVVTASAWILTTSGSPARAQSASRTGGPTSRSEVHALGRVEPATGLIVVGSRPGARILEIRVGPGDTVKAGQLLAVLEGREEAKAQIALAEARKAQVEHQRATRKEKLALERTQLDALHAARLTTATQVAQILKKKLTDPGNLMLGATLTGRDKLEGESKYIELQVQSLKAELDKTSLDIEYSELAKQRALEDKQLDPSNPEFQLVDRQIELAKASLDQTEVVAPRAGTVLDVLAHAGEVGSGPLLRMGDLSAMVAVAEVYQTDVTQLRIGDRATVAILDKPIAGKVTRIGSIVGRNQMMNIDPRSLQDLRVVNVTIALDEAEPAARLVNLEAEVAITPGGGG</sequence>
<name>A0A1U7CM51_9BACT</name>
<evidence type="ECO:0000256" key="2">
    <source>
        <dbReference type="ARBA" id="ARBA00023054"/>
    </source>
</evidence>
<dbReference type="AlphaFoldDB" id="A0A1U7CM51"/>
<dbReference type="Proteomes" id="UP000186309">
    <property type="component" value="Chromosome"/>
</dbReference>
<evidence type="ECO:0000313" key="5">
    <source>
        <dbReference type="Proteomes" id="UP000186309"/>
    </source>
</evidence>
<dbReference type="EMBL" id="CP019082">
    <property type="protein sequence ID" value="APW60015.1"/>
    <property type="molecule type" value="Genomic_DNA"/>
</dbReference>
<evidence type="ECO:0000256" key="3">
    <source>
        <dbReference type="SAM" id="MobiDB-lite"/>
    </source>
</evidence>
<evidence type="ECO:0000313" key="4">
    <source>
        <dbReference type="EMBL" id="APW60015.1"/>
    </source>
</evidence>
<dbReference type="OrthoDB" id="269336at2"/>
<dbReference type="KEGG" id="pbor:BSF38_01477"/>
<dbReference type="Gene3D" id="2.40.50.100">
    <property type="match status" value="1"/>
</dbReference>